<dbReference type="Proteomes" id="UP000692954">
    <property type="component" value="Unassembled WGS sequence"/>
</dbReference>
<comment type="caution">
    <text evidence="2">The sequence shown here is derived from an EMBL/GenBank/DDBJ whole genome shotgun (WGS) entry which is preliminary data.</text>
</comment>
<reference evidence="2" key="1">
    <citation type="submission" date="2021-01" db="EMBL/GenBank/DDBJ databases">
        <authorList>
            <consortium name="Genoscope - CEA"/>
            <person name="William W."/>
        </authorList>
    </citation>
    <scope>NUCLEOTIDE SEQUENCE</scope>
</reference>
<name>A0A8S1R5Z2_9CILI</name>
<dbReference type="OrthoDB" id="10480153at2759"/>
<evidence type="ECO:0000313" key="3">
    <source>
        <dbReference type="Proteomes" id="UP000692954"/>
    </source>
</evidence>
<gene>
    <name evidence="2" type="ORF">PSON_ATCC_30995.1.T1400166</name>
</gene>
<feature type="coiled-coil region" evidence="1">
    <location>
        <begin position="179"/>
        <end position="243"/>
    </location>
</feature>
<accession>A0A8S1R5Z2</accession>
<proteinExistence type="predicted"/>
<dbReference type="AlphaFoldDB" id="A0A8S1R5Z2"/>
<organism evidence="2 3">
    <name type="scientific">Paramecium sonneborni</name>
    <dbReference type="NCBI Taxonomy" id="65129"/>
    <lineage>
        <taxon>Eukaryota</taxon>
        <taxon>Sar</taxon>
        <taxon>Alveolata</taxon>
        <taxon>Ciliophora</taxon>
        <taxon>Intramacronucleata</taxon>
        <taxon>Oligohymenophorea</taxon>
        <taxon>Peniculida</taxon>
        <taxon>Parameciidae</taxon>
        <taxon>Paramecium</taxon>
    </lineage>
</organism>
<protein>
    <submittedName>
        <fullName evidence="2">Uncharacterized protein</fullName>
    </submittedName>
</protein>
<keyword evidence="1" id="KW-0175">Coiled coil</keyword>
<evidence type="ECO:0000256" key="1">
    <source>
        <dbReference type="SAM" id="Coils"/>
    </source>
</evidence>
<sequence>MSFQNDICYIHHRDIFYYCNNKNCVSRKDTLLCQKCYDTNEHEECKELNYVKPIYQKIDDFEENRLKSQASTKNLVESKKNLIFKKNIYIKKEGNLKIEKDAQNVIDQKNSENLMRNILSHYEEDFSKSKIIPMEENFLKIDKQLQEMRQNWIQDYFKPKNLERQIIEKTKSNLQSSSIQKQNKSTEKMMEIIQKLQNEEIGNNQQYAINDSIIDNSKALIQKENSQIQLEEKQENIFQLQSIDSSNNNSIVCQDKQLDFKSEYQQEAQFQIQQNSTSDQVQTSDVNQFKKIKQNVAYRKLDRIDILNNPLVKIEIIDSKILICFDQNNYIGLIIGYKYKKSQIQNKRVEQFKQQILDIQITEDKQILVLTVKGLLLLDYELKTLDELDEKIEINHLAICPMSKIKDVETNAVCYLKDSKKLIGIQISNNQIKQSFEQDLNLGEIQVLSMKVIKNNLYIGFQNGVIFEYELLMLTPKNTYKICNDLQNEFSTILFEEKFCLGIKENNLYRLDYGSQATILCSTETKIISCSYYNNQEQNKFSIHLLQEKQNIFVYSIINKEITKSKRLLKGRTCLKLYQDSKVYYGNQKGRVTIYHI</sequence>
<evidence type="ECO:0000313" key="2">
    <source>
        <dbReference type="EMBL" id="CAD8122827.1"/>
    </source>
</evidence>
<dbReference type="EMBL" id="CAJJDN010000140">
    <property type="protein sequence ID" value="CAD8122827.1"/>
    <property type="molecule type" value="Genomic_DNA"/>
</dbReference>
<keyword evidence="3" id="KW-1185">Reference proteome</keyword>